<evidence type="ECO:0000313" key="2">
    <source>
        <dbReference type="EMBL" id="GAA4729347.1"/>
    </source>
</evidence>
<sequence>MNAVERFLVPAVPLARVAWLRHVIYPFVLLDVLWIVTDPIPHGDVPPSLYRGLAVRDVLHLPAPSHTYVRVLLGVIVLSALVAATGRLPRLAGWVCAVGMLDWVSNAFAYSKVDHDHFALVLALFVLPTAGRARVADVDVRSQAAGWAVRMVQVGAVCIYWLSASAKMRFGGWGWANGATLIWALTRRPNGIGPWVGSHPALTHALQWVVLVAEFCSPVLLWLRSRALYAGLAFWAGFHLSTYLMLKIHFLPLVVCLLSFLPLERIGPWWATRPWAGRRRMRHEPKRPATPPRAGSGRPPAASEELSSAR</sequence>
<feature type="region of interest" description="Disordered" evidence="1">
    <location>
        <begin position="280"/>
        <end position="310"/>
    </location>
</feature>
<feature type="compositionally biased region" description="Low complexity" evidence="1">
    <location>
        <begin position="292"/>
        <end position="303"/>
    </location>
</feature>
<comment type="caution">
    <text evidence="2">The sequence shown here is derived from an EMBL/GenBank/DDBJ whole genome shotgun (WGS) entry which is preliminary data.</text>
</comment>
<protein>
    <submittedName>
        <fullName evidence="2">HTTM domain-containing protein</fullName>
    </submittedName>
</protein>
<reference evidence="3" key="1">
    <citation type="journal article" date="2019" name="Int. J. Syst. Evol. Microbiol.">
        <title>The Global Catalogue of Microorganisms (GCM) 10K type strain sequencing project: providing services to taxonomists for standard genome sequencing and annotation.</title>
        <authorList>
            <consortium name="The Broad Institute Genomics Platform"/>
            <consortium name="The Broad Institute Genome Sequencing Center for Infectious Disease"/>
            <person name="Wu L."/>
            <person name="Ma J."/>
        </authorList>
    </citation>
    <scope>NUCLEOTIDE SEQUENCE [LARGE SCALE GENOMIC DNA]</scope>
    <source>
        <strain evidence="3">JCM 18961</strain>
    </source>
</reference>
<gene>
    <name evidence="2" type="ORF">GCM10025782_30270</name>
</gene>
<keyword evidence="3" id="KW-1185">Reference proteome</keyword>
<accession>A0ABP8YJB0</accession>
<evidence type="ECO:0000256" key="1">
    <source>
        <dbReference type="SAM" id="MobiDB-lite"/>
    </source>
</evidence>
<dbReference type="Proteomes" id="UP001500556">
    <property type="component" value="Unassembled WGS sequence"/>
</dbReference>
<organism evidence="2 3">
    <name type="scientific">Pedococcus ginsenosidimutans</name>
    <dbReference type="NCBI Taxonomy" id="490570"/>
    <lineage>
        <taxon>Bacteria</taxon>
        <taxon>Bacillati</taxon>
        <taxon>Actinomycetota</taxon>
        <taxon>Actinomycetes</taxon>
        <taxon>Micrococcales</taxon>
        <taxon>Intrasporangiaceae</taxon>
        <taxon>Pedococcus</taxon>
    </lineage>
</organism>
<dbReference type="EMBL" id="BAABLO010000012">
    <property type="protein sequence ID" value="GAA4729347.1"/>
    <property type="molecule type" value="Genomic_DNA"/>
</dbReference>
<evidence type="ECO:0000313" key="3">
    <source>
        <dbReference type="Proteomes" id="UP001500556"/>
    </source>
</evidence>
<name>A0ABP8YJB0_9MICO</name>
<proteinExistence type="predicted"/>